<sequence>MEGSSSSQATREKTQAALSSVIAAVGLTTFKIIVGAVTGSLGILAEAAHSGLDLVAALVTFLAVRISGKPADEEHLYGHGKVENLSALFETLLLLATCAWIIYEAYQRLFVHPVEVEVSIWAFIVMAVSIIVDATRSRVLANAAKKHNSQALEADALHFSTDIWSSSVVIAGLGCVLLANNVKGLDFLKHADAVAAVGVAFIVIYVSVELGIRTIKGLLDSAPDGLVEKVTAVVKSVPGVSDVHKVRVRPSGAHIFIDAHVVMDAALPLGEVHTLTEKIQAEVRKIAPEADFTVHAEPPKKVEEPKVEPPKESAG</sequence>
<proteinExistence type="inferred from homology"/>
<evidence type="ECO:0000256" key="8">
    <source>
        <dbReference type="SAM" id="Phobius"/>
    </source>
</evidence>
<dbReference type="SUPFAM" id="SSF160240">
    <property type="entry name" value="Cation efflux protein cytoplasmic domain-like"/>
    <property type="match status" value="1"/>
</dbReference>
<feature type="transmembrane region" description="Helical" evidence="8">
    <location>
        <begin position="118"/>
        <end position="135"/>
    </location>
</feature>
<dbReference type="Pfam" id="PF16916">
    <property type="entry name" value="ZT_dimer"/>
    <property type="match status" value="1"/>
</dbReference>
<dbReference type="AlphaFoldDB" id="A0A0P6XPG7"/>
<accession>A0A0P6XPG7</accession>
<dbReference type="EMBL" id="LGCK01000012">
    <property type="protein sequence ID" value="KPL71033.1"/>
    <property type="molecule type" value="Genomic_DNA"/>
</dbReference>
<feature type="transmembrane region" description="Helical" evidence="8">
    <location>
        <begin position="191"/>
        <end position="208"/>
    </location>
</feature>
<comment type="similarity">
    <text evidence="2">Belongs to the cation diffusion facilitator (CDF) transporter (TC 2.A.4) family.</text>
</comment>
<dbReference type="InterPro" id="IPR036837">
    <property type="entry name" value="Cation_efflux_CTD_sf"/>
</dbReference>
<dbReference type="Proteomes" id="UP000050430">
    <property type="component" value="Unassembled WGS sequence"/>
</dbReference>
<dbReference type="SUPFAM" id="SSF161111">
    <property type="entry name" value="Cation efflux protein transmembrane domain-like"/>
    <property type="match status" value="1"/>
</dbReference>
<organism evidence="11 12">
    <name type="scientific">Leptolinea tardivitalis</name>
    <dbReference type="NCBI Taxonomy" id="229920"/>
    <lineage>
        <taxon>Bacteria</taxon>
        <taxon>Bacillati</taxon>
        <taxon>Chloroflexota</taxon>
        <taxon>Anaerolineae</taxon>
        <taxon>Anaerolineales</taxon>
        <taxon>Anaerolineaceae</taxon>
        <taxon>Leptolinea</taxon>
    </lineage>
</organism>
<dbReference type="NCBIfam" id="TIGR01297">
    <property type="entry name" value="CDF"/>
    <property type="match status" value="1"/>
</dbReference>
<dbReference type="STRING" id="229920.ADM99_12115"/>
<evidence type="ECO:0000256" key="4">
    <source>
        <dbReference type="ARBA" id="ARBA00022692"/>
    </source>
</evidence>
<evidence type="ECO:0000256" key="7">
    <source>
        <dbReference type="SAM" id="MobiDB-lite"/>
    </source>
</evidence>
<feature type="transmembrane region" description="Helical" evidence="8">
    <location>
        <begin position="87"/>
        <end position="106"/>
    </location>
</feature>
<evidence type="ECO:0000259" key="9">
    <source>
        <dbReference type="Pfam" id="PF01545"/>
    </source>
</evidence>
<dbReference type="Gene3D" id="1.20.1510.10">
    <property type="entry name" value="Cation efflux protein transmembrane domain"/>
    <property type="match status" value="1"/>
</dbReference>
<keyword evidence="12" id="KW-1185">Reference proteome</keyword>
<dbReference type="InterPro" id="IPR050291">
    <property type="entry name" value="CDF_Transporter"/>
</dbReference>
<evidence type="ECO:0000256" key="3">
    <source>
        <dbReference type="ARBA" id="ARBA00022448"/>
    </source>
</evidence>
<feature type="domain" description="Cation efflux protein cytoplasmic" evidence="10">
    <location>
        <begin position="224"/>
        <end position="298"/>
    </location>
</feature>
<dbReference type="Pfam" id="PF01545">
    <property type="entry name" value="Cation_efflux"/>
    <property type="match status" value="1"/>
</dbReference>
<feature type="transmembrane region" description="Helical" evidence="8">
    <location>
        <begin position="47"/>
        <end position="66"/>
    </location>
</feature>
<dbReference type="RefSeq" id="WP_062422764.1">
    <property type="nucleotide sequence ID" value="NZ_BBYA01000011.1"/>
</dbReference>
<name>A0A0P6XPG7_9CHLR</name>
<dbReference type="OrthoDB" id="9806522at2"/>
<protein>
    <submittedName>
        <fullName evidence="11">Cation transporter</fullName>
    </submittedName>
</protein>
<dbReference type="PANTHER" id="PTHR43840">
    <property type="entry name" value="MITOCHONDRIAL METAL TRANSPORTER 1-RELATED"/>
    <property type="match status" value="1"/>
</dbReference>
<evidence type="ECO:0000256" key="5">
    <source>
        <dbReference type="ARBA" id="ARBA00022989"/>
    </source>
</evidence>
<comment type="caution">
    <text evidence="11">The sequence shown here is derived from an EMBL/GenBank/DDBJ whole genome shotgun (WGS) entry which is preliminary data.</text>
</comment>
<gene>
    <name evidence="11" type="ORF">ADM99_12115</name>
</gene>
<dbReference type="GO" id="GO:0008324">
    <property type="term" value="F:monoatomic cation transmembrane transporter activity"/>
    <property type="evidence" value="ECO:0007669"/>
    <property type="project" value="InterPro"/>
</dbReference>
<evidence type="ECO:0000256" key="2">
    <source>
        <dbReference type="ARBA" id="ARBA00008114"/>
    </source>
</evidence>
<evidence type="ECO:0000256" key="6">
    <source>
        <dbReference type="ARBA" id="ARBA00023136"/>
    </source>
</evidence>
<feature type="domain" description="Cation efflux protein transmembrane" evidence="9">
    <location>
        <begin position="19"/>
        <end position="219"/>
    </location>
</feature>
<dbReference type="InterPro" id="IPR027470">
    <property type="entry name" value="Cation_efflux_CTD"/>
</dbReference>
<keyword evidence="3" id="KW-0813">Transport</keyword>
<feature type="region of interest" description="Disordered" evidence="7">
    <location>
        <begin position="291"/>
        <end position="315"/>
    </location>
</feature>
<dbReference type="InterPro" id="IPR002524">
    <property type="entry name" value="Cation_efflux"/>
</dbReference>
<evidence type="ECO:0000256" key="1">
    <source>
        <dbReference type="ARBA" id="ARBA00004141"/>
    </source>
</evidence>
<dbReference type="InterPro" id="IPR058533">
    <property type="entry name" value="Cation_efflux_TM"/>
</dbReference>
<reference evidence="11 12" key="1">
    <citation type="submission" date="2015-07" db="EMBL/GenBank/DDBJ databases">
        <title>Genome sequence of Leptolinea tardivitalis DSM 16556.</title>
        <authorList>
            <person name="Hemp J."/>
            <person name="Ward L.M."/>
            <person name="Pace L.A."/>
            <person name="Fischer W.W."/>
        </authorList>
    </citation>
    <scope>NUCLEOTIDE SEQUENCE [LARGE SCALE GENOMIC DNA]</scope>
    <source>
        <strain evidence="11 12">YMTK-2</strain>
    </source>
</reference>
<evidence type="ECO:0000313" key="11">
    <source>
        <dbReference type="EMBL" id="KPL71033.1"/>
    </source>
</evidence>
<dbReference type="InterPro" id="IPR027469">
    <property type="entry name" value="Cation_efflux_TMD_sf"/>
</dbReference>
<keyword evidence="6 8" id="KW-0472">Membrane</keyword>
<dbReference type="Gene3D" id="3.30.70.1350">
    <property type="entry name" value="Cation efflux protein, cytoplasmic domain"/>
    <property type="match status" value="1"/>
</dbReference>
<keyword evidence="5 8" id="KW-1133">Transmembrane helix</keyword>
<dbReference type="GO" id="GO:0016020">
    <property type="term" value="C:membrane"/>
    <property type="evidence" value="ECO:0007669"/>
    <property type="project" value="UniProtKB-SubCell"/>
</dbReference>
<comment type="subcellular location">
    <subcellularLocation>
        <location evidence="1">Membrane</location>
        <topology evidence="1">Multi-pass membrane protein</topology>
    </subcellularLocation>
</comment>
<keyword evidence="4 8" id="KW-0812">Transmembrane</keyword>
<feature type="transmembrane region" description="Helical" evidence="8">
    <location>
        <begin position="156"/>
        <end position="179"/>
    </location>
</feature>
<feature type="transmembrane region" description="Helical" evidence="8">
    <location>
        <begin position="21"/>
        <end position="41"/>
    </location>
</feature>
<dbReference type="PATRIC" id="fig|229920.5.peg.2747"/>
<dbReference type="PANTHER" id="PTHR43840:SF15">
    <property type="entry name" value="MITOCHONDRIAL METAL TRANSPORTER 1-RELATED"/>
    <property type="match status" value="1"/>
</dbReference>
<evidence type="ECO:0000259" key="10">
    <source>
        <dbReference type="Pfam" id="PF16916"/>
    </source>
</evidence>
<evidence type="ECO:0000313" key="12">
    <source>
        <dbReference type="Proteomes" id="UP000050430"/>
    </source>
</evidence>